<name>A0AAN9FWF9_HALRR</name>
<comment type="caution">
    <text evidence="2">The sequence shown here is derived from an EMBL/GenBank/DDBJ whole genome shotgun (WGS) entry which is preliminary data.</text>
</comment>
<feature type="region of interest" description="Disordered" evidence="1">
    <location>
        <begin position="1"/>
        <end position="104"/>
    </location>
</feature>
<proteinExistence type="predicted"/>
<evidence type="ECO:0000256" key="1">
    <source>
        <dbReference type="SAM" id="MobiDB-lite"/>
    </source>
</evidence>
<keyword evidence="3" id="KW-1185">Reference proteome</keyword>
<reference evidence="2 3" key="1">
    <citation type="submission" date="2023-11" db="EMBL/GenBank/DDBJ databases">
        <title>Halocaridina rubra genome assembly.</title>
        <authorList>
            <person name="Smith C."/>
        </authorList>
    </citation>
    <scope>NUCLEOTIDE SEQUENCE [LARGE SCALE GENOMIC DNA]</scope>
    <source>
        <strain evidence="2">EP-1</strain>
        <tissue evidence="2">Whole</tissue>
    </source>
</reference>
<dbReference type="AlphaFoldDB" id="A0AAN9FWF9"/>
<evidence type="ECO:0000313" key="3">
    <source>
        <dbReference type="Proteomes" id="UP001381693"/>
    </source>
</evidence>
<organism evidence="2 3">
    <name type="scientific">Halocaridina rubra</name>
    <name type="common">Hawaiian red shrimp</name>
    <dbReference type="NCBI Taxonomy" id="373956"/>
    <lineage>
        <taxon>Eukaryota</taxon>
        <taxon>Metazoa</taxon>
        <taxon>Ecdysozoa</taxon>
        <taxon>Arthropoda</taxon>
        <taxon>Crustacea</taxon>
        <taxon>Multicrustacea</taxon>
        <taxon>Malacostraca</taxon>
        <taxon>Eumalacostraca</taxon>
        <taxon>Eucarida</taxon>
        <taxon>Decapoda</taxon>
        <taxon>Pleocyemata</taxon>
        <taxon>Caridea</taxon>
        <taxon>Atyoidea</taxon>
        <taxon>Atyidae</taxon>
        <taxon>Halocaridina</taxon>
    </lineage>
</organism>
<dbReference type="Proteomes" id="UP001381693">
    <property type="component" value="Unassembled WGS sequence"/>
</dbReference>
<feature type="compositionally biased region" description="Basic and acidic residues" evidence="1">
    <location>
        <begin position="64"/>
        <end position="78"/>
    </location>
</feature>
<dbReference type="EMBL" id="JAXCGZ010000147">
    <property type="protein sequence ID" value="KAK7086570.1"/>
    <property type="molecule type" value="Genomic_DNA"/>
</dbReference>
<sequence length="168" mass="17574">MTDTSSYGGSNAEAGGIDEAKSVSKGLSSSTASSAKQSISENEKVSHNGDEDPNSTPESQSASHKSENLRKRSADVSSRKSGSGNVNDRSSASAKSTSLSDSGFMTQMHNVSEIIDSGKAAFDNKGKDWSTNINAENIASTLNKTDTFKVLPSPESQDSPKTQTCCII</sequence>
<feature type="compositionally biased region" description="Low complexity" evidence="1">
    <location>
        <begin position="23"/>
        <end position="40"/>
    </location>
</feature>
<gene>
    <name evidence="2" type="ORF">SK128_017439</name>
</gene>
<feature type="compositionally biased region" description="Polar residues" evidence="1">
    <location>
        <begin position="54"/>
        <end position="63"/>
    </location>
</feature>
<protein>
    <submittedName>
        <fullName evidence="2">Uncharacterized protein</fullName>
    </submittedName>
</protein>
<feature type="compositionally biased region" description="Polar residues" evidence="1">
    <location>
        <begin position="79"/>
        <end position="89"/>
    </location>
</feature>
<feature type="compositionally biased region" description="Basic and acidic residues" evidence="1">
    <location>
        <begin position="41"/>
        <end position="50"/>
    </location>
</feature>
<evidence type="ECO:0000313" key="2">
    <source>
        <dbReference type="EMBL" id="KAK7086570.1"/>
    </source>
</evidence>
<feature type="compositionally biased region" description="Low complexity" evidence="1">
    <location>
        <begin position="90"/>
        <end position="102"/>
    </location>
</feature>
<accession>A0AAN9FWF9</accession>